<proteinExistence type="predicted"/>
<evidence type="ECO:0000256" key="3">
    <source>
        <dbReference type="ARBA" id="ARBA00022691"/>
    </source>
</evidence>
<name>A0AA37T3R3_9GAMM</name>
<keyword evidence="2" id="KW-0808">Transferase</keyword>
<dbReference type="SMART" id="SM01144">
    <property type="entry name" value="DTW"/>
    <property type="match status" value="1"/>
</dbReference>
<evidence type="ECO:0000256" key="1">
    <source>
        <dbReference type="ARBA" id="ARBA00012386"/>
    </source>
</evidence>
<dbReference type="InterPro" id="IPR039262">
    <property type="entry name" value="DTWD2/TAPT"/>
</dbReference>
<reference evidence="6 7" key="1">
    <citation type="journal article" date="2014" name="Int. J. Syst. Evol. Microbiol.">
        <title>Complete genome sequence of Corynebacterium casei LMG S-19264T (=DSM 44701T), isolated from a smear-ripened cheese.</title>
        <authorList>
            <consortium name="US DOE Joint Genome Institute (JGI-PGF)"/>
            <person name="Walter F."/>
            <person name="Albersmeier A."/>
            <person name="Kalinowski J."/>
            <person name="Ruckert C."/>
        </authorList>
    </citation>
    <scope>NUCLEOTIDE SEQUENCE [LARGE SCALE GENOMIC DNA]</scope>
    <source>
        <strain evidence="6 7">NBRC 110095</strain>
    </source>
</reference>
<evidence type="ECO:0000256" key="4">
    <source>
        <dbReference type="ARBA" id="ARBA00022694"/>
    </source>
</evidence>
<dbReference type="PANTHER" id="PTHR21392">
    <property type="entry name" value="TRNA-URIDINE AMINOCARBOXYPROPYLTRANSFERASE 2"/>
    <property type="match status" value="1"/>
</dbReference>
<evidence type="ECO:0000259" key="5">
    <source>
        <dbReference type="SMART" id="SM01144"/>
    </source>
</evidence>
<feature type="domain" description="DTW" evidence="5">
    <location>
        <begin position="30"/>
        <end position="234"/>
    </location>
</feature>
<dbReference type="GO" id="GO:0016432">
    <property type="term" value="F:tRNA-uridine aminocarboxypropyltransferase activity"/>
    <property type="evidence" value="ECO:0007669"/>
    <property type="project" value="UniProtKB-EC"/>
</dbReference>
<dbReference type="RefSeq" id="WP_232592431.1">
    <property type="nucleotide sequence ID" value="NZ_BSPD01000042.1"/>
</dbReference>
<keyword evidence="3" id="KW-0949">S-adenosyl-L-methionine</keyword>
<dbReference type="AlphaFoldDB" id="A0AA37T3R3"/>
<dbReference type="Proteomes" id="UP001156870">
    <property type="component" value="Unassembled WGS sequence"/>
</dbReference>
<evidence type="ECO:0000313" key="7">
    <source>
        <dbReference type="Proteomes" id="UP001156870"/>
    </source>
</evidence>
<organism evidence="6 7">
    <name type="scientific">Marinibactrum halimedae</name>
    <dbReference type="NCBI Taxonomy" id="1444977"/>
    <lineage>
        <taxon>Bacteria</taxon>
        <taxon>Pseudomonadati</taxon>
        <taxon>Pseudomonadota</taxon>
        <taxon>Gammaproteobacteria</taxon>
        <taxon>Cellvibrionales</taxon>
        <taxon>Cellvibrionaceae</taxon>
        <taxon>Marinibactrum</taxon>
    </lineage>
</organism>
<accession>A0AA37T3R3</accession>
<evidence type="ECO:0000256" key="2">
    <source>
        <dbReference type="ARBA" id="ARBA00022679"/>
    </source>
</evidence>
<protein>
    <recommendedName>
        <fullName evidence="1">tRNA-uridine aminocarboxypropyltransferase</fullName>
        <ecNumber evidence="1">2.5.1.25</ecNumber>
    </recommendedName>
</protein>
<keyword evidence="7" id="KW-1185">Reference proteome</keyword>
<dbReference type="EC" id="2.5.1.25" evidence="1"/>
<dbReference type="EMBL" id="BSPD01000042">
    <property type="protein sequence ID" value="GLS26303.1"/>
    <property type="molecule type" value="Genomic_DNA"/>
</dbReference>
<dbReference type="Pfam" id="PF03942">
    <property type="entry name" value="DTW"/>
    <property type="match status" value="1"/>
</dbReference>
<comment type="caution">
    <text evidence="6">The sequence shown here is derived from an EMBL/GenBank/DDBJ whole genome shotgun (WGS) entry which is preliminary data.</text>
</comment>
<dbReference type="GO" id="GO:0008033">
    <property type="term" value="P:tRNA processing"/>
    <property type="evidence" value="ECO:0007669"/>
    <property type="project" value="UniProtKB-KW"/>
</dbReference>
<gene>
    <name evidence="6" type="ORF">GCM10007877_20180</name>
</gene>
<sequence>MYPLFFRSLIFSHEQAVAQEVSIDKKNDVRSQYCQRCGLSVQKCFCHALPYLSESPQFHLVVHPREVSKRTNTGSLACACMAMCGFEIWSRQHASAVDCNRDIVVFPKALANEQALYRDLKELIAPQPQPPQSHDQSIPISPRFILLDATWQQARKMYRQSPWLHTLLHTELPLFDCPSSDCPSDSRYMLRKRQSEGHFSTLEVIAWIVNATGNTRDAEALQDVLAHFQSYFHS</sequence>
<dbReference type="PANTHER" id="PTHR21392:SF1">
    <property type="entry name" value="TRNA-URIDINE AMINOCARBOXYPROPYLTRANSFERASE"/>
    <property type="match status" value="1"/>
</dbReference>
<dbReference type="InterPro" id="IPR005636">
    <property type="entry name" value="DTW"/>
</dbReference>
<evidence type="ECO:0000313" key="6">
    <source>
        <dbReference type="EMBL" id="GLS26303.1"/>
    </source>
</evidence>
<keyword evidence="4" id="KW-0819">tRNA processing</keyword>